<evidence type="ECO:0000256" key="1">
    <source>
        <dbReference type="SAM" id="MobiDB-lite"/>
    </source>
</evidence>
<dbReference type="PANTHER" id="PTHR13464:SF0">
    <property type="entry name" value="SAP30-BINDING PROTEIN"/>
    <property type="match status" value="1"/>
</dbReference>
<gene>
    <name evidence="2" type="ORF">ARAM_005220</name>
</gene>
<feature type="region of interest" description="Disordered" evidence="1">
    <location>
        <begin position="1"/>
        <end position="73"/>
    </location>
</feature>
<feature type="compositionally biased region" description="Polar residues" evidence="1">
    <location>
        <begin position="34"/>
        <end position="53"/>
    </location>
</feature>
<reference evidence="2 3" key="1">
    <citation type="submission" date="2015-02" db="EMBL/GenBank/DDBJ databases">
        <title>Draft Genome Sequences of Two Closely-Related Aflatoxigenic Aspergillus Species Obtained from the Cote d'Ivoire.</title>
        <authorList>
            <person name="Moore G.G."/>
            <person name="Beltz S.B."/>
            <person name="Mack B.M."/>
        </authorList>
    </citation>
    <scope>NUCLEOTIDE SEQUENCE [LARGE SCALE GENOMIC DNA]</scope>
    <source>
        <strain evidence="2 3">SRRC1468</strain>
    </source>
</reference>
<evidence type="ECO:0000313" key="2">
    <source>
        <dbReference type="EMBL" id="KKK21178.1"/>
    </source>
</evidence>
<dbReference type="AlphaFoldDB" id="A0A0F8UNX7"/>
<feature type="compositionally biased region" description="Basic and acidic residues" evidence="1">
    <location>
        <begin position="15"/>
        <end position="27"/>
    </location>
</feature>
<dbReference type="Proteomes" id="UP000034291">
    <property type="component" value="Unassembled WGS sequence"/>
</dbReference>
<protein>
    <recommendedName>
        <fullName evidence="4">HCNGP-like protein</fullName>
    </recommendedName>
</protein>
<dbReference type="Pfam" id="PF07818">
    <property type="entry name" value="HCNGP"/>
    <property type="match status" value="1"/>
</dbReference>
<sequence>MLGLRVYDSSSEDEVEHKTPLTLKREVNPPQIEPTPTQENKVNQQVPDTQLVSRETALDPEPSGPVLGPSHEETQISQLMDGQSSSSRALIHDLTLPPVPNLDIPPSPPGSPNPSANAKFTHFLSLKKQDVHFNEKLADSMSLKNPSLLRKMMEHAGIDEQSQYSSSLPHDVWNISSLPSWGYKEELIKTQRELNSRAEERRQAGQRDAIEFVTAESSRPGSTLNSKSRPK</sequence>
<dbReference type="EMBL" id="JZBS01001836">
    <property type="protein sequence ID" value="KKK21178.1"/>
    <property type="molecule type" value="Genomic_DNA"/>
</dbReference>
<evidence type="ECO:0008006" key="4">
    <source>
        <dbReference type="Google" id="ProtNLM"/>
    </source>
</evidence>
<dbReference type="PANTHER" id="PTHR13464">
    <property type="entry name" value="TRANSCRIPTIONAL REGULATOR PROTEIN HCNGP"/>
    <property type="match status" value="1"/>
</dbReference>
<evidence type="ECO:0000313" key="3">
    <source>
        <dbReference type="Proteomes" id="UP000034291"/>
    </source>
</evidence>
<dbReference type="GO" id="GO:0006355">
    <property type="term" value="P:regulation of DNA-templated transcription"/>
    <property type="evidence" value="ECO:0007669"/>
    <property type="project" value="InterPro"/>
</dbReference>
<comment type="caution">
    <text evidence="2">The sequence shown here is derived from an EMBL/GenBank/DDBJ whole genome shotgun (WGS) entry which is preliminary data.</text>
</comment>
<dbReference type="GO" id="GO:0005634">
    <property type="term" value="C:nucleus"/>
    <property type="evidence" value="ECO:0007669"/>
    <property type="project" value="TreeGrafter"/>
</dbReference>
<dbReference type="OrthoDB" id="1714508at2759"/>
<feature type="compositionally biased region" description="Basic and acidic residues" evidence="1">
    <location>
        <begin position="194"/>
        <end position="210"/>
    </location>
</feature>
<feature type="region of interest" description="Disordered" evidence="1">
    <location>
        <begin position="194"/>
        <end position="231"/>
    </location>
</feature>
<keyword evidence="3" id="KW-1185">Reference proteome</keyword>
<accession>A0A0F8UNX7</accession>
<name>A0A0F8UNX7_9EURO</name>
<feature type="compositionally biased region" description="Polar residues" evidence="1">
    <location>
        <begin position="215"/>
        <end position="231"/>
    </location>
</feature>
<proteinExistence type="predicted"/>
<dbReference type="STRING" id="308745.A0A0F8UNX7"/>
<organism evidence="2 3">
    <name type="scientific">Aspergillus rambellii</name>
    <dbReference type="NCBI Taxonomy" id="308745"/>
    <lineage>
        <taxon>Eukaryota</taxon>
        <taxon>Fungi</taxon>
        <taxon>Dikarya</taxon>
        <taxon>Ascomycota</taxon>
        <taxon>Pezizomycotina</taxon>
        <taxon>Eurotiomycetes</taxon>
        <taxon>Eurotiomycetidae</taxon>
        <taxon>Eurotiales</taxon>
        <taxon>Aspergillaceae</taxon>
        <taxon>Aspergillus</taxon>
        <taxon>Aspergillus subgen. Nidulantes</taxon>
    </lineage>
</organism>
<dbReference type="InterPro" id="IPR012479">
    <property type="entry name" value="SAP30BP"/>
</dbReference>